<dbReference type="EMBL" id="QEAN01000703">
    <property type="protein sequence ID" value="TPX30240.1"/>
    <property type="molecule type" value="Genomic_DNA"/>
</dbReference>
<evidence type="ECO:0000313" key="2">
    <source>
        <dbReference type="Proteomes" id="UP000317494"/>
    </source>
</evidence>
<sequence length="78" mass="8558">CFGRRLNVVKYPAPTDIHLQHHNLPELTSLKQTNHGPDQVEVQSLVPNASIKRVTVGKQQCKSSIPSTAADQTTTVQV</sequence>
<name>A0A507BH35_9FUNG</name>
<accession>A0A507BH35</accession>
<proteinExistence type="predicted"/>
<evidence type="ECO:0000313" key="1">
    <source>
        <dbReference type="EMBL" id="TPX30240.1"/>
    </source>
</evidence>
<protein>
    <submittedName>
        <fullName evidence="1">Uncharacterized protein</fullName>
    </submittedName>
</protein>
<comment type="caution">
    <text evidence="1">The sequence shown here is derived from an EMBL/GenBank/DDBJ whole genome shotgun (WGS) entry which is preliminary data.</text>
</comment>
<feature type="non-terminal residue" evidence="1">
    <location>
        <position position="1"/>
    </location>
</feature>
<keyword evidence="2" id="KW-1185">Reference proteome</keyword>
<reference evidence="1 2" key="1">
    <citation type="journal article" date="2019" name="Sci. Rep.">
        <title>Comparative genomics of chytrid fungi reveal insights into the obligate biotrophic and pathogenic lifestyle of Synchytrium endobioticum.</title>
        <authorList>
            <person name="van de Vossenberg B.T.L.H."/>
            <person name="Warris S."/>
            <person name="Nguyen H.D.T."/>
            <person name="van Gent-Pelzer M.P.E."/>
            <person name="Joly D.L."/>
            <person name="van de Geest H.C."/>
            <person name="Bonants P.J.M."/>
            <person name="Smith D.S."/>
            <person name="Levesque C.A."/>
            <person name="van der Lee T.A.J."/>
        </authorList>
    </citation>
    <scope>NUCLEOTIDE SEQUENCE [LARGE SCALE GENOMIC DNA]</scope>
    <source>
        <strain evidence="1 2">MB42</strain>
    </source>
</reference>
<gene>
    <name evidence="1" type="ORF">SeMB42_g07948</name>
</gene>
<dbReference type="Proteomes" id="UP000317494">
    <property type="component" value="Unassembled WGS sequence"/>
</dbReference>
<dbReference type="VEuPathDB" id="FungiDB:SeMB42_g07948"/>
<organism evidence="1 2">
    <name type="scientific">Synchytrium endobioticum</name>
    <dbReference type="NCBI Taxonomy" id="286115"/>
    <lineage>
        <taxon>Eukaryota</taxon>
        <taxon>Fungi</taxon>
        <taxon>Fungi incertae sedis</taxon>
        <taxon>Chytridiomycota</taxon>
        <taxon>Chytridiomycota incertae sedis</taxon>
        <taxon>Chytridiomycetes</taxon>
        <taxon>Synchytriales</taxon>
        <taxon>Synchytriaceae</taxon>
        <taxon>Synchytrium</taxon>
    </lineage>
</organism>
<dbReference type="AlphaFoldDB" id="A0A507BH35"/>